<keyword evidence="11" id="KW-1185">Reference proteome</keyword>
<feature type="transmembrane region" description="Helical" evidence="8">
    <location>
        <begin position="94"/>
        <end position="119"/>
    </location>
</feature>
<accession>A4J5L8</accession>
<feature type="transmembrane region" description="Helical" evidence="8">
    <location>
        <begin position="173"/>
        <end position="195"/>
    </location>
</feature>
<keyword evidence="3" id="KW-0813">Transport</keyword>
<name>A4J5L8_DESRM</name>
<comment type="subcellular location">
    <subcellularLocation>
        <location evidence="1">Cell membrane</location>
        <topology evidence="1">Multi-pass membrane protein</topology>
    </subcellularLocation>
</comment>
<keyword evidence="6 8" id="KW-1133">Transmembrane helix</keyword>
<feature type="domain" description="Citrate transporter-like" evidence="9">
    <location>
        <begin position="16"/>
        <end position="366"/>
    </location>
</feature>
<dbReference type="EMBL" id="CP000612">
    <property type="protein sequence ID" value="ABO50371.1"/>
    <property type="molecule type" value="Genomic_DNA"/>
</dbReference>
<dbReference type="InterPro" id="IPR000802">
    <property type="entry name" value="Arsenical_pump_ArsB"/>
</dbReference>
<dbReference type="PRINTS" id="PR00758">
    <property type="entry name" value="ARSENICPUMP"/>
</dbReference>
<evidence type="ECO:0000256" key="5">
    <source>
        <dbReference type="ARBA" id="ARBA00022692"/>
    </source>
</evidence>
<dbReference type="GO" id="GO:0005886">
    <property type="term" value="C:plasma membrane"/>
    <property type="evidence" value="ECO:0007669"/>
    <property type="project" value="UniProtKB-SubCell"/>
</dbReference>
<dbReference type="PANTHER" id="PTHR43568:SF1">
    <property type="entry name" value="P PROTEIN"/>
    <property type="match status" value="1"/>
</dbReference>
<dbReference type="GO" id="GO:0015105">
    <property type="term" value="F:arsenite transmembrane transporter activity"/>
    <property type="evidence" value="ECO:0007669"/>
    <property type="project" value="InterPro"/>
</dbReference>
<evidence type="ECO:0000313" key="10">
    <source>
        <dbReference type="EMBL" id="ABO50371.1"/>
    </source>
</evidence>
<feature type="transmembrane region" description="Helical" evidence="8">
    <location>
        <begin position="56"/>
        <end position="74"/>
    </location>
</feature>
<proteinExistence type="inferred from homology"/>
<dbReference type="HOGENOM" id="CLU_011920_4_0_9"/>
<dbReference type="PANTHER" id="PTHR43568">
    <property type="entry name" value="P PROTEIN"/>
    <property type="match status" value="1"/>
</dbReference>
<dbReference type="CDD" id="cd01116">
    <property type="entry name" value="P_permease"/>
    <property type="match status" value="1"/>
</dbReference>
<dbReference type="InterPro" id="IPR004680">
    <property type="entry name" value="Cit_transptr-like_dom"/>
</dbReference>
<feature type="transmembrane region" description="Helical" evidence="8">
    <location>
        <begin position="279"/>
        <end position="301"/>
    </location>
</feature>
<keyword evidence="4" id="KW-1003">Cell membrane</keyword>
<evidence type="ECO:0000256" key="8">
    <source>
        <dbReference type="SAM" id="Phobius"/>
    </source>
</evidence>
<evidence type="ECO:0000256" key="2">
    <source>
        <dbReference type="ARBA" id="ARBA00009843"/>
    </source>
</evidence>
<keyword evidence="7 8" id="KW-0472">Membrane</keyword>
<evidence type="ECO:0000259" key="9">
    <source>
        <dbReference type="Pfam" id="PF03600"/>
    </source>
</evidence>
<evidence type="ECO:0000256" key="4">
    <source>
        <dbReference type="ARBA" id="ARBA00022475"/>
    </source>
</evidence>
<dbReference type="RefSeq" id="WP_011878183.1">
    <property type="nucleotide sequence ID" value="NC_009253.1"/>
</dbReference>
<keyword evidence="5 8" id="KW-0812">Transmembrane</keyword>
<feature type="transmembrane region" description="Helical" evidence="8">
    <location>
        <begin position="228"/>
        <end position="259"/>
    </location>
</feature>
<reference evidence="10 11" key="1">
    <citation type="submission" date="2007-03" db="EMBL/GenBank/DDBJ databases">
        <title>Complete sequence of Desulfotomaculum reducens MI-1.</title>
        <authorList>
            <consortium name="US DOE Joint Genome Institute"/>
            <person name="Copeland A."/>
            <person name="Lucas S."/>
            <person name="Lapidus A."/>
            <person name="Barry K."/>
            <person name="Detter J.C."/>
            <person name="Glavina del Rio T."/>
            <person name="Hammon N."/>
            <person name="Israni S."/>
            <person name="Dalin E."/>
            <person name="Tice H."/>
            <person name="Pitluck S."/>
            <person name="Sims D."/>
            <person name="Brettin T."/>
            <person name="Bruce D."/>
            <person name="Han C."/>
            <person name="Tapia R."/>
            <person name="Schmutz J."/>
            <person name="Larimer F."/>
            <person name="Land M."/>
            <person name="Hauser L."/>
            <person name="Kyrpides N."/>
            <person name="Kim E."/>
            <person name="Tebo B.M."/>
            <person name="Richardson P."/>
        </authorList>
    </citation>
    <scope>NUCLEOTIDE SEQUENCE [LARGE SCALE GENOMIC DNA]</scope>
    <source>
        <strain evidence="10 11">MI-1</strain>
    </source>
</reference>
<evidence type="ECO:0000256" key="1">
    <source>
        <dbReference type="ARBA" id="ARBA00004651"/>
    </source>
</evidence>
<dbReference type="Pfam" id="PF03600">
    <property type="entry name" value="CitMHS"/>
    <property type="match status" value="1"/>
</dbReference>
<sequence>MGSQFILASTFFILTYAFIVSEKINRTVVALAGAVVVLFAGLVSQEKAIQYIDWNTIGLLVGMMIIVAITRRTGVFEYLAIKAAILAKGEPTKLLVSLSIITAFASAFLDNVTAVLLVVPVTFSICKQLQVNPVPFIVSEILACNIGGTATLIGDPPNIMISGPAGLSFMDFIFNLAPIAVVVFIITILILRFVYSKEIQAAPELMAKIMKFNPQDELKDRKLLTKCLLALGLTILGFALHSILHMPTATIALGGAVLLLLMTREEPEHVLEAVEWPTIFFFVGLFVVVGSLEEAGVIHWIAESALHLTGGEIVTTGFLILWLSAIASTFVDNIPFVATMIPLLQQMGKIGGIANLDPLWWSLALGACLGGNGSLVGAAANVIVAGMVEKRGYHLGFLAFMKIAFPLMILSIFLAMIYLVVFIY</sequence>
<dbReference type="KEGG" id="drm:Dred_1846"/>
<feature type="transmembrane region" description="Helical" evidence="8">
    <location>
        <begin position="27"/>
        <end position="44"/>
    </location>
</feature>
<feature type="transmembrane region" description="Helical" evidence="8">
    <location>
        <begin position="131"/>
        <end position="153"/>
    </location>
</feature>
<gene>
    <name evidence="10" type="ordered locus">Dred_1846</name>
</gene>
<feature type="transmembrane region" description="Helical" evidence="8">
    <location>
        <begin position="358"/>
        <end position="383"/>
    </location>
</feature>
<organism evidence="10 11">
    <name type="scientific">Desulforamulus reducens (strain ATCC BAA-1160 / DSM 100696 / MI-1)</name>
    <name type="common">Desulfotomaculum reducens</name>
    <dbReference type="NCBI Taxonomy" id="349161"/>
    <lineage>
        <taxon>Bacteria</taxon>
        <taxon>Bacillati</taxon>
        <taxon>Bacillota</taxon>
        <taxon>Clostridia</taxon>
        <taxon>Eubacteriales</taxon>
        <taxon>Peptococcaceae</taxon>
        <taxon>Desulforamulus</taxon>
    </lineage>
</organism>
<feature type="transmembrane region" description="Helical" evidence="8">
    <location>
        <begin position="313"/>
        <end position="338"/>
    </location>
</feature>
<dbReference type="Proteomes" id="UP000001556">
    <property type="component" value="Chromosome"/>
</dbReference>
<dbReference type="InterPro" id="IPR051475">
    <property type="entry name" value="Diverse_Ion_Transporter"/>
</dbReference>
<protein>
    <submittedName>
        <fullName evidence="10">Possible tyrosine transporter P-protein</fullName>
    </submittedName>
</protein>
<comment type="similarity">
    <text evidence="2">Belongs to the CitM (TC 2.A.11) transporter family.</text>
</comment>
<evidence type="ECO:0000256" key="7">
    <source>
        <dbReference type="ARBA" id="ARBA00023136"/>
    </source>
</evidence>
<evidence type="ECO:0000256" key="3">
    <source>
        <dbReference type="ARBA" id="ARBA00022448"/>
    </source>
</evidence>
<dbReference type="AlphaFoldDB" id="A4J5L8"/>
<evidence type="ECO:0000256" key="6">
    <source>
        <dbReference type="ARBA" id="ARBA00022989"/>
    </source>
</evidence>
<evidence type="ECO:0000313" key="11">
    <source>
        <dbReference type="Proteomes" id="UP000001556"/>
    </source>
</evidence>
<dbReference type="eggNOG" id="COG1055">
    <property type="taxonomic scope" value="Bacteria"/>
</dbReference>
<feature type="transmembrane region" description="Helical" evidence="8">
    <location>
        <begin position="395"/>
        <end position="423"/>
    </location>
</feature>